<gene>
    <name evidence="2" type="ORF">F1721_06740</name>
</gene>
<dbReference type="InterPro" id="IPR053832">
    <property type="entry name" value="DUF6924"/>
</dbReference>
<organism evidence="2 3">
    <name type="scientific">Saccharopolyspora hirsuta</name>
    <dbReference type="NCBI Taxonomy" id="1837"/>
    <lineage>
        <taxon>Bacteria</taxon>
        <taxon>Bacillati</taxon>
        <taxon>Actinomycetota</taxon>
        <taxon>Actinomycetes</taxon>
        <taxon>Pseudonocardiales</taxon>
        <taxon>Pseudonocardiaceae</taxon>
        <taxon>Saccharopolyspora</taxon>
    </lineage>
</organism>
<protein>
    <recommendedName>
        <fullName evidence="1">DUF6924 domain-containing protein</fullName>
    </recommendedName>
</protein>
<dbReference type="OrthoDB" id="7854965at2"/>
<dbReference type="Proteomes" id="UP000323946">
    <property type="component" value="Unassembled WGS sequence"/>
</dbReference>
<feature type="domain" description="DUF6924" evidence="1">
    <location>
        <begin position="9"/>
        <end position="135"/>
    </location>
</feature>
<keyword evidence="3" id="KW-1185">Reference proteome</keyword>
<reference evidence="2 3" key="1">
    <citation type="submission" date="2019-09" db="EMBL/GenBank/DDBJ databases">
        <title>Draft genome sequence of the thermophilic Saccharopolyspora hirsuta VKM Ac-666T.</title>
        <authorList>
            <person name="Lobastova T.G."/>
            <person name="Fokina V."/>
            <person name="Bragin E.Y."/>
            <person name="Shtratnikova V.Y."/>
            <person name="Starodumova I.P."/>
            <person name="Tarlachkov S.V."/>
            <person name="Donova M.V."/>
        </authorList>
    </citation>
    <scope>NUCLEOTIDE SEQUENCE [LARGE SCALE GENOMIC DNA]</scope>
    <source>
        <strain evidence="2 3">VKM Ac-666</strain>
    </source>
</reference>
<sequence length="135" mass="14717">MTALPKAPALVRTWFGDARAWDSLLLEVRTPSAEGFVANIVPVDDLAFEGLSAAELVARQEGGTAVSFLADERTLTDAERPVLAVRVLRRSHVDEQPFRVVPAALWSVENNISTGNMDWADFTRSADDGGVFRGF</sequence>
<dbReference type="RefSeq" id="WP_150065697.1">
    <property type="nucleotide sequence ID" value="NZ_VWPH01000003.1"/>
</dbReference>
<accession>A0A5M7C6I1</accession>
<comment type="caution">
    <text evidence="2">The sequence shown here is derived from an EMBL/GenBank/DDBJ whole genome shotgun (WGS) entry which is preliminary data.</text>
</comment>
<dbReference type="Pfam" id="PF21962">
    <property type="entry name" value="DUF6924"/>
    <property type="match status" value="1"/>
</dbReference>
<evidence type="ECO:0000313" key="3">
    <source>
        <dbReference type="Proteomes" id="UP000323946"/>
    </source>
</evidence>
<proteinExistence type="predicted"/>
<evidence type="ECO:0000313" key="2">
    <source>
        <dbReference type="EMBL" id="KAA5836037.1"/>
    </source>
</evidence>
<dbReference type="EMBL" id="VWPH01000003">
    <property type="protein sequence ID" value="KAA5836037.1"/>
    <property type="molecule type" value="Genomic_DNA"/>
</dbReference>
<name>A0A5M7C6I1_SACHI</name>
<evidence type="ECO:0000259" key="1">
    <source>
        <dbReference type="Pfam" id="PF21962"/>
    </source>
</evidence>
<dbReference type="AlphaFoldDB" id="A0A5M7C6I1"/>